<evidence type="ECO:0000256" key="6">
    <source>
        <dbReference type="SAM" id="MobiDB-lite"/>
    </source>
</evidence>
<dbReference type="EMBL" id="BRXE01000239">
    <property type="protein sequence ID" value="GLB86972.1"/>
    <property type="molecule type" value="Genomic_DNA"/>
</dbReference>
<evidence type="ECO:0000256" key="1">
    <source>
        <dbReference type="ARBA" id="ARBA00022475"/>
    </source>
</evidence>
<keyword evidence="3" id="KW-0472">Membrane</keyword>
<evidence type="ECO:0000256" key="5">
    <source>
        <dbReference type="ARBA" id="ARBA00023288"/>
    </source>
</evidence>
<dbReference type="AlphaFoldDB" id="A0AA37V4V1"/>
<dbReference type="Proteomes" id="UP001165663">
    <property type="component" value="Unassembled WGS sequence"/>
</dbReference>
<dbReference type="Pfam" id="PF05481">
    <property type="entry name" value="Myco_19_kDa"/>
    <property type="match status" value="1"/>
</dbReference>
<dbReference type="PROSITE" id="PS51257">
    <property type="entry name" value="PROKAR_LIPOPROTEIN"/>
    <property type="match status" value="1"/>
</dbReference>
<evidence type="ECO:0000313" key="8">
    <source>
        <dbReference type="Proteomes" id="UP001165663"/>
    </source>
</evidence>
<evidence type="ECO:0000256" key="4">
    <source>
        <dbReference type="ARBA" id="ARBA00023139"/>
    </source>
</evidence>
<organism evidence="7 8">
    <name type="scientific">Mycobacterium kiyosense</name>
    <dbReference type="NCBI Taxonomy" id="2871094"/>
    <lineage>
        <taxon>Bacteria</taxon>
        <taxon>Bacillati</taxon>
        <taxon>Actinomycetota</taxon>
        <taxon>Actinomycetes</taxon>
        <taxon>Mycobacteriales</taxon>
        <taxon>Mycobacteriaceae</taxon>
        <taxon>Mycobacterium</taxon>
    </lineage>
</organism>
<keyword evidence="1" id="KW-1003">Cell membrane</keyword>
<protein>
    <submittedName>
        <fullName evidence="7">Lipoprotein</fullName>
    </submittedName>
</protein>
<evidence type="ECO:0000313" key="7">
    <source>
        <dbReference type="EMBL" id="GLB86972.1"/>
    </source>
</evidence>
<evidence type="ECO:0000256" key="3">
    <source>
        <dbReference type="ARBA" id="ARBA00023136"/>
    </source>
</evidence>
<keyword evidence="4" id="KW-0564">Palmitate</keyword>
<feature type="region of interest" description="Disordered" evidence="6">
    <location>
        <begin position="26"/>
        <end position="53"/>
    </location>
</feature>
<reference evidence="7" key="1">
    <citation type="submission" date="2022-07" db="EMBL/GenBank/DDBJ databases">
        <title>Mycobacterium kiyosense sp. nov., scotochromogenic slow-glowing species isolated from respiratory specimens.</title>
        <authorList>
            <person name="Fukano H."/>
            <person name="Kazumi Y."/>
            <person name="Sakagami N."/>
            <person name="Ato M."/>
            <person name="Mitarai S."/>
            <person name="Hoshino Y."/>
        </authorList>
    </citation>
    <scope>NUCLEOTIDE SEQUENCE</scope>
    <source>
        <strain evidence="7">SRL2020-028</strain>
    </source>
</reference>
<feature type="compositionally biased region" description="Low complexity" evidence="6">
    <location>
        <begin position="29"/>
        <end position="53"/>
    </location>
</feature>
<keyword evidence="2" id="KW-0732">Signal</keyword>
<dbReference type="GO" id="GO:0016020">
    <property type="term" value="C:membrane"/>
    <property type="evidence" value="ECO:0007669"/>
    <property type="project" value="InterPro"/>
</dbReference>
<keyword evidence="5 7" id="KW-0449">Lipoprotein</keyword>
<dbReference type="InterPro" id="IPR008691">
    <property type="entry name" value="LpqH"/>
</dbReference>
<sequence length="166" mass="16111">MVKRELLIVFGAAALVAGMAGCSKDEKSSGSSSSSSASSSAATSTSSGTVPASPAAAAGETKVLIGGQPQPVGPVVCETYQGKFSIQIGDPIIGVIVGLEQDGSAVHSAGLGTVDGVVLSFTEGAPGNSAKATKNGSTYQITGTATGVDNAGAQVSKTFEVDATCP</sequence>
<evidence type="ECO:0000256" key="2">
    <source>
        <dbReference type="ARBA" id="ARBA00022729"/>
    </source>
</evidence>
<name>A0AA37V4V1_9MYCO</name>
<comment type="caution">
    <text evidence="7">The sequence shown here is derived from an EMBL/GenBank/DDBJ whole genome shotgun (WGS) entry which is preliminary data.</text>
</comment>
<proteinExistence type="predicted"/>
<accession>A0AA37V4V1</accession>
<gene>
    <name evidence="7" type="primary">lpqH_2</name>
    <name evidence="7" type="ORF">SRL2020028_62280</name>
</gene>